<reference evidence="6" key="1">
    <citation type="submission" date="2021-04" db="EMBL/GenBank/DDBJ databases">
        <authorList>
            <consortium name="Molecular Ecology Group"/>
        </authorList>
    </citation>
    <scope>NUCLEOTIDE SEQUENCE</scope>
</reference>
<comment type="subcellular location">
    <subcellularLocation>
        <location evidence="1">Cytoplasm</location>
    </subcellularLocation>
</comment>
<evidence type="ECO:0000313" key="6">
    <source>
        <dbReference type="EMBL" id="CAG5124859.1"/>
    </source>
</evidence>
<dbReference type="GO" id="GO:0006446">
    <property type="term" value="P:regulation of translational initiation"/>
    <property type="evidence" value="ECO:0007669"/>
    <property type="project" value="TreeGrafter"/>
</dbReference>
<feature type="compositionally biased region" description="Low complexity" evidence="4">
    <location>
        <begin position="602"/>
        <end position="615"/>
    </location>
</feature>
<dbReference type="InterPro" id="IPR003890">
    <property type="entry name" value="MIF4G-like_typ-3"/>
</dbReference>
<dbReference type="GO" id="GO:0005737">
    <property type="term" value="C:cytoplasm"/>
    <property type="evidence" value="ECO:0007669"/>
    <property type="project" value="UniProtKB-SubCell"/>
</dbReference>
<evidence type="ECO:0000256" key="4">
    <source>
        <dbReference type="SAM" id="MobiDB-lite"/>
    </source>
</evidence>
<dbReference type="InterPro" id="IPR009818">
    <property type="entry name" value="PAM2_motif"/>
</dbReference>
<evidence type="ECO:0000256" key="2">
    <source>
        <dbReference type="ARBA" id="ARBA00022490"/>
    </source>
</evidence>
<dbReference type="GO" id="GO:0003723">
    <property type="term" value="F:RNA binding"/>
    <property type="evidence" value="ECO:0007669"/>
    <property type="project" value="InterPro"/>
</dbReference>
<sequence>MSSSDNPHNEAYSEPTYNHSFNEDVCLPRPPNTATQSRVLGQIRKNEQKQQEEASTTRGTPVTAAVSQPQSGHTTTPQQSLTLPQVYSQLNVQAKEFVPRSMGYTSDSGSTLGNSQDDESFSFSVTAAEFVPRTNDGFYSNADTAYYPGLPFQSGSNIVNNFSSLSVREPFDPYRQSDGYGSHSGNLILDRFSHSLNVLNLNPGNIEEYLRPVCEMIQSNSESTDVVTDVVEMLFEQSLQEPNFRYTGARICQYLNRNLKGNPYFSGFHKIFIKRCQKEYNLRDVLKNGSPADQERLRGLSMFMAEIFLNVETETNDGSLQRLSFLPKILVDLVSTLLATPSDLDVKCSCQLLKLSGSLIEDIVKHSQEDCIKFEEIFTQLFNLQSSPELTENVRFLIGSVLKLKEADWNRSSSSPPKKSLYTFTPESNNFKAPEPVFYNQRGAPCTRVEAGLPEDEDDDDEDAYVLNDEEEAAFLEWEAEKARQQAGWCTNDTGYESYQIDEASDDGGMGDEMEAAYEEFLQKQATMCPYPPNQANSVEHQMPPILLHMFNQPPPNMAPRQDFHGFPPQQQQQQQHHQHQQYMLPANSQQQPPHILMPNAQQNQQQQQPQGQQQYPPHYPRNDQYHFNR</sequence>
<keyword evidence="2" id="KW-0963">Cytoplasm</keyword>
<accession>A0A8S3Z6P4</accession>
<feature type="region of interest" description="Disordered" evidence="4">
    <location>
        <begin position="1"/>
        <end position="80"/>
    </location>
</feature>
<dbReference type="AlphaFoldDB" id="A0A8S3Z6P4"/>
<dbReference type="Pfam" id="PF07145">
    <property type="entry name" value="PAM2"/>
    <property type="match status" value="1"/>
</dbReference>
<dbReference type="SUPFAM" id="SSF48371">
    <property type="entry name" value="ARM repeat"/>
    <property type="match status" value="1"/>
</dbReference>
<dbReference type="Gene3D" id="1.25.40.180">
    <property type="match status" value="1"/>
</dbReference>
<dbReference type="Pfam" id="PF02854">
    <property type="entry name" value="MIF4G"/>
    <property type="match status" value="1"/>
</dbReference>
<dbReference type="Proteomes" id="UP000678393">
    <property type="component" value="Unassembled WGS sequence"/>
</dbReference>
<gene>
    <name evidence="6" type="ORF">CUNI_LOCUS10417</name>
</gene>
<evidence type="ECO:0000256" key="1">
    <source>
        <dbReference type="ARBA" id="ARBA00004496"/>
    </source>
</evidence>
<name>A0A8S3Z6P4_9EUPU</name>
<keyword evidence="7" id="KW-1185">Reference proteome</keyword>
<dbReference type="OrthoDB" id="8171816at2759"/>
<dbReference type="SMART" id="SM00543">
    <property type="entry name" value="MIF4G"/>
    <property type="match status" value="1"/>
</dbReference>
<organism evidence="6 7">
    <name type="scientific">Candidula unifasciata</name>
    <dbReference type="NCBI Taxonomy" id="100452"/>
    <lineage>
        <taxon>Eukaryota</taxon>
        <taxon>Metazoa</taxon>
        <taxon>Spiralia</taxon>
        <taxon>Lophotrochozoa</taxon>
        <taxon>Mollusca</taxon>
        <taxon>Gastropoda</taxon>
        <taxon>Heterobranchia</taxon>
        <taxon>Euthyneura</taxon>
        <taxon>Panpulmonata</taxon>
        <taxon>Eupulmonata</taxon>
        <taxon>Stylommatophora</taxon>
        <taxon>Helicina</taxon>
        <taxon>Helicoidea</taxon>
        <taxon>Geomitridae</taxon>
        <taxon>Candidula</taxon>
    </lineage>
</organism>
<dbReference type="PANTHER" id="PTHR23254:SF15">
    <property type="entry name" value="POLYADENYLATE-BINDING PROTEIN-INTERACTING PROTEIN 1"/>
    <property type="match status" value="1"/>
</dbReference>
<feature type="region of interest" description="Disordered" evidence="4">
    <location>
        <begin position="550"/>
        <end position="630"/>
    </location>
</feature>
<feature type="compositionally biased region" description="Basic and acidic residues" evidence="4">
    <location>
        <begin position="621"/>
        <end position="630"/>
    </location>
</feature>
<evidence type="ECO:0000259" key="5">
    <source>
        <dbReference type="SMART" id="SM00543"/>
    </source>
</evidence>
<feature type="domain" description="MIF4G" evidence="5">
    <location>
        <begin position="189"/>
        <end position="408"/>
    </location>
</feature>
<dbReference type="InterPro" id="IPR051367">
    <property type="entry name" value="mRNA_TranslReg/HistoneTransl"/>
</dbReference>
<dbReference type="EMBL" id="CAJHNH020001890">
    <property type="protein sequence ID" value="CAG5124859.1"/>
    <property type="molecule type" value="Genomic_DNA"/>
</dbReference>
<feature type="compositionally biased region" description="Polar residues" evidence="4">
    <location>
        <begin position="53"/>
        <end position="73"/>
    </location>
</feature>
<keyword evidence="3" id="KW-0810">Translation regulation</keyword>
<evidence type="ECO:0000313" key="7">
    <source>
        <dbReference type="Proteomes" id="UP000678393"/>
    </source>
</evidence>
<dbReference type="GO" id="GO:0008494">
    <property type="term" value="F:translation activator activity"/>
    <property type="evidence" value="ECO:0007669"/>
    <property type="project" value="TreeGrafter"/>
</dbReference>
<proteinExistence type="predicted"/>
<dbReference type="InterPro" id="IPR016024">
    <property type="entry name" value="ARM-type_fold"/>
</dbReference>
<protein>
    <recommendedName>
        <fullName evidence="5">MIF4G domain-containing protein</fullName>
    </recommendedName>
</protein>
<evidence type="ECO:0000256" key="3">
    <source>
        <dbReference type="ARBA" id="ARBA00022845"/>
    </source>
</evidence>
<dbReference type="PANTHER" id="PTHR23254">
    <property type="entry name" value="EIF4G DOMAIN PROTEIN"/>
    <property type="match status" value="1"/>
</dbReference>
<comment type="caution">
    <text evidence="6">The sequence shown here is derived from an EMBL/GenBank/DDBJ whole genome shotgun (WGS) entry which is preliminary data.</text>
</comment>